<dbReference type="Pfam" id="PF02321">
    <property type="entry name" value="OEP"/>
    <property type="match status" value="1"/>
</dbReference>
<sequence>MKNELERAEYIGCDRGNGIGRMAEPGAVYRILRSGKATVFLERCRPPAQLLANRPDVQQDDQNYRYYFELTNVARAYFYPALTISGSAGYSSLSFVSLFNPISNAASIGIGLAQPIFNQRLNRTRLAVARAQQQEAALNFQNTLLVAGQEVSDALSLHERALEKMRIRSNQMVALRRSVEYSQELLRNGFANYTEVITARQSLLQAELGSVNDRLQRLQSVVNLYRSLGGGWRP</sequence>
<dbReference type="PANTHER" id="PTHR30203:SF33">
    <property type="entry name" value="BLR4455 PROTEIN"/>
    <property type="match status" value="1"/>
</dbReference>
<dbReference type="RefSeq" id="WP_265992531.1">
    <property type="nucleotide sequence ID" value="NZ_CP110973.1"/>
</dbReference>
<evidence type="ECO:0000313" key="3">
    <source>
        <dbReference type="Proteomes" id="UP001597116"/>
    </source>
</evidence>
<dbReference type="Proteomes" id="UP001597116">
    <property type="component" value="Unassembled WGS sequence"/>
</dbReference>
<protein>
    <submittedName>
        <fullName evidence="2">TolC family protein</fullName>
    </submittedName>
</protein>
<dbReference type="InterPro" id="IPR010131">
    <property type="entry name" value="MdtP/NodT-like"/>
</dbReference>
<evidence type="ECO:0000313" key="2">
    <source>
        <dbReference type="EMBL" id="MFD1142028.1"/>
    </source>
</evidence>
<accession>A0ABW3Q3I8</accession>
<dbReference type="Gene3D" id="1.20.1600.10">
    <property type="entry name" value="Outer membrane efflux proteins (OEP)"/>
    <property type="match status" value="1"/>
</dbReference>
<comment type="similarity">
    <text evidence="1">Belongs to the outer membrane factor (OMF) (TC 1.B.17) family.</text>
</comment>
<dbReference type="Gene3D" id="2.20.200.10">
    <property type="entry name" value="Outer membrane efflux proteins (OEP)"/>
    <property type="match status" value="1"/>
</dbReference>
<dbReference type="EMBL" id="JBHTLP010000008">
    <property type="protein sequence ID" value="MFD1142028.1"/>
    <property type="molecule type" value="Genomic_DNA"/>
</dbReference>
<gene>
    <name evidence="2" type="ORF">ACFQ4C_12950</name>
</gene>
<comment type="caution">
    <text evidence="2">The sequence shown here is derived from an EMBL/GenBank/DDBJ whole genome shotgun (WGS) entry which is preliminary data.</text>
</comment>
<dbReference type="InterPro" id="IPR003423">
    <property type="entry name" value="OMP_efflux"/>
</dbReference>
<keyword evidence="3" id="KW-1185">Reference proteome</keyword>
<name>A0ABW3Q3I8_9BACT</name>
<dbReference type="SUPFAM" id="SSF56954">
    <property type="entry name" value="Outer membrane efflux proteins (OEP)"/>
    <property type="match status" value="1"/>
</dbReference>
<organism evidence="2 3">
    <name type="scientific">Larkinella insperata</name>
    <dbReference type="NCBI Taxonomy" id="332158"/>
    <lineage>
        <taxon>Bacteria</taxon>
        <taxon>Pseudomonadati</taxon>
        <taxon>Bacteroidota</taxon>
        <taxon>Cytophagia</taxon>
        <taxon>Cytophagales</taxon>
        <taxon>Spirosomataceae</taxon>
        <taxon>Larkinella</taxon>
    </lineage>
</organism>
<dbReference type="PANTHER" id="PTHR30203">
    <property type="entry name" value="OUTER MEMBRANE CATION EFFLUX PROTEIN"/>
    <property type="match status" value="1"/>
</dbReference>
<evidence type="ECO:0000256" key="1">
    <source>
        <dbReference type="ARBA" id="ARBA00007613"/>
    </source>
</evidence>
<proteinExistence type="inferred from homology"/>
<reference evidence="3" key="1">
    <citation type="journal article" date="2019" name="Int. J. Syst. Evol. Microbiol.">
        <title>The Global Catalogue of Microorganisms (GCM) 10K type strain sequencing project: providing services to taxonomists for standard genome sequencing and annotation.</title>
        <authorList>
            <consortium name="The Broad Institute Genomics Platform"/>
            <consortium name="The Broad Institute Genome Sequencing Center for Infectious Disease"/>
            <person name="Wu L."/>
            <person name="Ma J."/>
        </authorList>
    </citation>
    <scope>NUCLEOTIDE SEQUENCE [LARGE SCALE GENOMIC DNA]</scope>
    <source>
        <strain evidence="3">CCUG 55608</strain>
    </source>
</reference>